<dbReference type="Gene3D" id="1.10.510.10">
    <property type="entry name" value="Transferase(Phosphotransferase) domain 1"/>
    <property type="match status" value="1"/>
</dbReference>
<organism evidence="8 9">
    <name type="scientific">Aureobasidium pullulans</name>
    <name type="common">Black yeast</name>
    <name type="synonym">Pullularia pullulans</name>
    <dbReference type="NCBI Taxonomy" id="5580"/>
    <lineage>
        <taxon>Eukaryota</taxon>
        <taxon>Fungi</taxon>
        <taxon>Dikarya</taxon>
        <taxon>Ascomycota</taxon>
        <taxon>Pezizomycotina</taxon>
        <taxon>Dothideomycetes</taxon>
        <taxon>Dothideomycetidae</taxon>
        <taxon>Dothideales</taxon>
        <taxon>Saccotheciaceae</taxon>
        <taxon>Aureobasidium</taxon>
    </lineage>
</organism>
<dbReference type="Pfam" id="PF18044">
    <property type="entry name" value="zf-CCCH_4"/>
    <property type="match status" value="1"/>
</dbReference>
<feature type="domain" description="C3H1-type" evidence="7">
    <location>
        <begin position="13"/>
        <end position="40"/>
    </location>
</feature>
<dbReference type="AlphaFoldDB" id="A0A4S9X7E8"/>
<evidence type="ECO:0000256" key="4">
    <source>
        <dbReference type="PROSITE-ProRule" id="PRU00723"/>
    </source>
</evidence>
<dbReference type="GO" id="GO:0008270">
    <property type="term" value="F:zinc ion binding"/>
    <property type="evidence" value="ECO:0007669"/>
    <property type="project" value="UniProtKB-KW"/>
</dbReference>
<dbReference type="GO" id="GO:0004672">
    <property type="term" value="F:protein kinase activity"/>
    <property type="evidence" value="ECO:0007669"/>
    <property type="project" value="InterPro"/>
</dbReference>
<keyword evidence="3 4" id="KW-0862">Zinc</keyword>
<dbReference type="SUPFAM" id="SSF90229">
    <property type="entry name" value="CCCH zinc finger"/>
    <property type="match status" value="1"/>
</dbReference>
<comment type="caution">
    <text evidence="8">The sequence shown here is derived from an EMBL/GenBank/DDBJ whole genome shotgun (WGS) entry which is preliminary data.</text>
</comment>
<feature type="compositionally biased region" description="Polar residues" evidence="5">
    <location>
        <begin position="438"/>
        <end position="448"/>
    </location>
</feature>
<feature type="zinc finger region" description="C3H1-type" evidence="4">
    <location>
        <begin position="13"/>
        <end position="40"/>
    </location>
</feature>
<dbReference type="PANTHER" id="PTHR21099:SF2">
    <property type="entry name" value="SI:CH211-113E8.11"/>
    <property type="match status" value="1"/>
</dbReference>
<evidence type="ECO:0000259" key="6">
    <source>
        <dbReference type="PROSITE" id="PS50011"/>
    </source>
</evidence>
<dbReference type="InterPro" id="IPR000571">
    <property type="entry name" value="Znf_CCCH"/>
</dbReference>
<evidence type="ECO:0000313" key="8">
    <source>
        <dbReference type="EMBL" id="THZ74878.1"/>
    </source>
</evidence>
<dbReference type="Gene3D" id="4.10.1000.10">
    <property type="entry name" value="Zinc finger, CCCH-type"/>
    <property type="match status" value="1"/>
</dbReference>
<evidence type="ECO:0000259" key="7">
    <source>
        <dbReference type="PROSITE" id="PS50103"/>
    </source>
</evidence>
<dbReference type="SMART" id="SM00356">
    <property type="entry name" value="ZnF_C3H1"/>
    <property type="match status" value="1"/>
</dbReference>
<proteinExistence type="predicted"/>
<dbReference type="CDD" id="cd23954">
    <property type="entry name" value="AMO1_CTD"/>
    <property type="match status" value="1"/>
</dbReference>
<dbReference type="InterPro" id="IPR000719">
    <property type="entry name" value="Prot_kinase_dom"/>
</dbReference>
<dbReference type="GO" id="GO:0005524">
    <property type="term" value="F:ATP binding"/>
    <property type="evidence" value="ECO:0007669"/>
    <property type="project" value="InterPro"/>
</dbReference>
<evidence type="ECO:0000256" key="5">
    <source>
        <dbReference type="SAM" id="MobiDB-lite"/>
    </source>
</evidence>
<dbReference type="PROSITE" id="PS50103">
    <property type="entry name" value="ZF_C3H1"/>
    <property type="match status" value="1"/>
</dbReference>
<feature type="compositionally biased region" description="Low complexity" evidence="5">
    <location>
        <begin position="398"/>
        <end position="419"/>
    </location>
</feature>
<sequence length="961" mass="102117">MFGRVQHGQGGGGGGARVCSFYQQGRCKFGDNCKFEHPGANKPQDTGNRFQALGNNSFGQGNRNNQRPPAPGRGEQYNSQNSYAVTKEGIEGDLRNERPKWPFSAYGPGRDAPLQLFGGFPLEQSPEEMRVLYYQAIASGNPQPAIQGEQELITQTNQQIERALADLDGAVRYILDGENQHPNRIDGCQAAVGNVFHKGRKLNSKFSSTAAPAAANAPAQSGGFGQPSAMGSGGGAFGQPSNLGGGGGFGQASNLGQKPNPFGQSGNAVPAVGGFGSASTLGQKPSPFGQPAAGGFGQASNLGAKPNPFGQPAAQAGGFGQPSALGQGSAFGQPSGGAQPSPFAQAAQPNQAQPTPFAQAGQQGGGFGQASVLGQQQKSAFGQPSGLAPAQQQNAFGQPQTNQQPQPSPFAQAAAKPSPFGQPSQPANGQAVKPNPFGQPSQPANNQAGGAFGQVAPAPQPEKQQQSYAEPMPQGEWITRHANGAVRTFKGAAVQYVAIGKEGEQTQEPHYRDANGNMERIWHPEGNAAFRAEMEAPAEAYTTEHEAAYKFMAEQGTFKDGIMPEIPPKCEWIRSYVHERQEAAPVPDISTANTGYGVVNGLLALLGYLVQLLKSIVYGVPEKDVRQKEDVDEDKSSEETVLLGHMCRGVIAVHERRRKRSTALVLSSSRNGERPSALEHAAAAYAFLASETHPRLLGFVTCISPKQTLTDQVHSCLSSGPPIILEHAPLGTVHALLSTTSTYPSLTHPSIPANRSTLALPLSWLLQTSSALRFLHDQKVTHGAISPSSLYLRSDMSIAVADFTKSTINGHNNGIPTRAANEFAFPVDALRYDYFDGELSANSQALGLAIDAFDFATLAYKLLVRKQPDWELPTGNGTWALEELHEALDEAAPELGDEAVVGYVVRDAWCLVYEEGKTLQEDVVHALLRHGFQVRGDEVLGVREAVRGFAESYTPSWRFEK</sequence>
<feature type="compositionally biased region" description="Polar residues" evidence="5">
    <location>
        <begin position="251"/>
        <end position="267"/>
    </location>
</feature>
<dbReference type="GO" id="GO:0005634">
    <property type="term" value="C:nucleus"/>
    <property type="evidence" value="ECO:0007669"/>
    <property type="project" value="TreeGrafter"/>
</dbReference>
<feature type="compositionally biased region" description="Gly residues" evidence="5">
    <location>
        <begin position="231"/>
        <end position="250"/>
    </location>
</feature>
<evidence type="ECO:0000256" key="2">
    <source>
        <dbReference type="ARBA" id="ARBA00022771"/>
    </source>
</evidence>
<dbReference type="Proteomes" id="UP000310039">
    <property type="component" value="Unassembled WGS sequence"/>
</dbReference>
<feature type="region of interest" description="Disordered" evidence="5">
    <location>
        <begin position="38"/>
        <end position="82"/>
    </location>
</feature>
<reference evidence="8 9" key="1">
    <citation type="submission" date="2018-10" db="EMBL/GenBank/DDBJ databases">
        <title>Fifty Aureobasidium pullulans genomes reveal a recombining polyextremotolerant generalist.</title>
        <authorList>
            <person name="Gostincar C."/>
            <person name="Turk M."/>
            <person name="Zajc J."/>
            <person name="Gunde-Cimerman N."/>
        </authorList>
    </citation>
    <scope>NUCLEOTIDE SEQUENCE [LARGE SCALE GENOMIC DNA]</scope>
    <source>
        <strain evidence="8 9">EXF-3403</strain>
    </source>
</reference>
<dbReference type="SUPFAM" id="SSF56112">
    <property type="entry name" value="Protein kinase-like (PK-like)"/>
    <property type="match status" value="1"/>
</dbReference>
<dbReference type="InterPro" id="IPR011009">
    <property type="entry name" value="Kinase-like_dom_sf"/>
</dbReference>
<feature type="compositionally biased region" description="Polar residues" evidence="5">
    <location>
        <begin position="43"/>
        <end position="67"/>
    </location>
</feature>
<feature type="compositionally biased region" description="Low complexity" evidence="5">
    <location>
        <begin position="338"/>
        <end position="361"/>
    </location>
</feature>
<feature type="domain" description="Protein kinase" evidence="6">
    <location>
        <begin position="637"/>
        <end position="954"/>
    </location>
</feature>
<dbReference type="InterPro" id="IPR041367">
    <property type="entry name" value="Znf-CCCH_4"/>
</dbReference>
<protein>
    <recommendedName>
        <fullName evidence="10">C3H1-type domain-containing protein</fullName>
    </recommendedName>
</protein>
<name>A0A4S9X7E8_AURPU</name>
<dbReference type="PANTHER" id="PTHR21099">
    <property type="entry name" value="RAD201"/>
    <property type="match status" value="1"/>
</dbReference>
<feature type="region of interest" description="Disordered" evidence="5">
    <location>
        <begin position="213"/>
        <end position="471"/>
    </location>
</feature>
<evidence type="ECO:0008006" key="10">
    <source>
        <dbReference type="Google" id="ProtNLM"/>
    </source>
</evidence>
<gene>
    <name evidence="8" type="ORF">D6C84_09263</name>
</gene>
<dbReference type="EMBL" id="QZBT01000219">
    <property type="protein sequence ID" value="THZ74878.1"/>
    <property type="molecule type" value="Genomic_DNA"/>
</dbReference>
<evidence type="ECO:0000256" key="3">
    <source>
        <dbReference type="ARBA" id="ARBA00022833"/>
    </source>
</evidence>
<evidence type="ECO:0000256" key="1">
    <source>
        <dbReference type="ARBA" id="ARBA00022723"/>
    </source>
</evidence>
<keyword evidence="2 4" id="KW-0863">Zinc-finger</keyword>
<dbReference type="InterPro" id="IPR036855">
    <property type="entry name" value="Znf_CCCH_sf"/>
</dbReference>
<evidence type="ECO:0000313" key="9">
    <source>
        <dbReference type="Proteomes" id="UP000310039"/>
    </source>
</evidence>
<accession>A0A4S9X7E8</accession>
<feature type="compositionally biased region" description="Polar residues" evidence="5">
    <location>
        <begin position="372"/>
        <end position="382"/>
    </location>
</feature>
<dbReference type="PROSITE" id="PS50011">
    <property type="entry name" value="PROTEIN_KINASE_DOM"/>
    <property type="match status" value="1"/>
</dbReference>
<keyword evidence="1 4" id="KW-0479">Metal-binding</keyword>